<accession>A0A2H3KC94</accession>
<dbReference type="SUPFAM" id="SSF51971">
    <property type="entry name" value="Nucleotide-binding domain"/>
    <property type="match status" value="1"/>
</dbReference>
<dbReference type="InterPro" id="IPR036188">
    <property type="entry name" value="FAD/NAD-bd_sf"/>
</dbReference>
<evidence type="ECO:0000313" key="2">
    <source>
        <dbReference type="EMBL" id="PDS24917.1"/>
    </source>
</evidence>
<dbReference type="Pfam" id="PF01266">
    <property type="entry name" value="DAO"/>
    <property type="match status" value="1"/>
</dbReference>
<dbReference type="Gene3D" id="3.30.9.10">
    <property type="entry name" value="D-Amino Acid Oxidase, subunit A, domain 2"/>
    <property type="match status" value="1"/>
</dbReference>
<dbReference type="EMBL" id="PCMW01000034">
    <property type="protein sequence ID" value="PDS24917.1"/>
    <property type="molecule type" value="Genomic_DNA"/>
</dbReference>
<dbReference type="SUPFAM" id="SSF54373">
    <property type="entry name" value="FAD-linked reductases, C-terminal domain"/>
    <property type="match status" value="1"/>
</dbReference>
<comment type="caution">
    <text evidence="2">The sequence shown here is derived from an EMBL/GenBank/DDBJ whole genome shotgun (WGS) entry which is preliminary data.</text>
</comment>
<dbReference type="InterPro" id="IPR006076">
    <property type="entry name" value="FAD-dep_OxRdtase"/>
</dbReference>
<name>A0A2H3KC94_9FLAO</name>
<dbReference type="GO" id="GO:0005737">
    <property type="term" value="C:cytoplasm"/>
    <property type="evidence" value="ECO:0007669"/>
    <property type="project" value="TreeGrafter"/>
</dbReference>
<dbReference type="PANTHER" id="PTHR13847">
    <property type="entry name" value="SARCOSINE DEHYDROGENASE-RELATED"/>
    <property type="match status" value="1"/>
</dbReference>
<protein>
    <submittedName>
        <fullName evidence="2">FAD-binding oxidoreductase</fullName>
    </submittedName>
</protein>
<dbReference type="Proteomes" id="UP000220828">
    <property type="component" value="Unassembled WGS sequence"/>
</dbReference>
<evidence type="ECO:0000313" key="3">
    <source>
        <dbReference type="Proteomes" id="UP000220828"/>
    </source>
</evidence>
<reference evidence="2 3" key="1">
    <citation type="submission" date="2017-09" db="EMBL/GenBank/DDBJ databases">
        <title>Whole genomes of Flavobacteriaceae.</title>
        <authorList>
            <person name="Stine C."/>
            <person name="Li C."/>
            <person name="Tadesse D."/>
        </authorList>
    </citation>
    <scope>NUCLEOTIDE SEQUENCE [LARGE SCALE GENOMIC DNA]</scope>
    <source>
        <strain evidence="2 3">ATCC 35036</strain>
    </source>
</reference>
<feature type="domain" description="FAD dependent oxidoreductase" evidence="1">
    <location>
        <begin position="4"/>
        <end position="326"/>
    </location>
</feature>
<dbReference type="OMA" id="EEQNNWF"/>
<evidence type="ECO:0000259" key="1">
    <source>
        <dbReference type="Pfam" id="PF01266"/>
    </source>
</evidence>
<gene>
    <name evidence="2" type="ORF">B0A77_06580</name>
</gene>
<sequence length="347" mass="39726">MILDYIIVGSGLAGISFSEIALQHQKNIIVFDDHSHQASLVAGGMYNPVVLKRFTAVWNAKEQLDFAHDFYKSIEQKLNVSFDYKIPVYRKFFSIEEQNNWFVAADKPLLVPFLNPVIQFDQIKNIEAPFGYGCVNGTGFLDTQSLLHTYHRYLEMESKIVYEKFDYSQLQIHDEFISYKTIKAKNIVFADGFGLHQNPYFNDLPLDGTKGELLVIKSSELDLKVIVNTSIFIMPLGSDLFKVGATYHWSDKTNIPTEAAKIELIDKLKDILNCSFEIVSHFAGVRPTVKDRRPLVGTHPLHKQLHLLNGLGTRGVMLAPYLAKHLFLHIEKNIELDKEIDIKRFYI</sequence>
<organism evidence="2 3">
    <name type="scientific">Flavobacterium branchiophilum</name>
    <dbReference type="NCBI Taxonomy" id="55197"/>
    <lineage>
        <taxon>Bacteria</taxon>
        <taxon>Pseudomonadati</taxon>
        <taxon>Bacteroidota</taxon>
        <taxon>Flavobacteriia</taxon>
        <taxon>Flavobacteriales</taxon>
        <taxon>Flavobacteriaceae</taxon>
        <taxon>Flavobacterium</taxon>
    </lineage>
</organism>
<dbReference type="AlphaFoldDB" id="A0A2H3KC94"/>
<proteinExistence type="predicted"/>
<dbReference type="Gene3D" id="3.50.50.60">
    <property type="entry name" value="FAD/NAD(P)-binding domain"/>
    <property type="match status" value="1"/>
</dbReference>